<dbReference type="Pfam" id="PF01095">
    <property type="entry name" value="Pectinesterase"/>
    <property type="match status" value="1"/>
</dbReference>
<dbReference type="GO" id="GO:0045490">
    <property type="term" value="P:pectin catabolic process"/>
    <property type="evidence" value="ECO:0007669"/>
    <property type="project" value="UniProtKB-UniPathway"/>
</dbReference>
<dbReference type="SUPFAM" id="SSF101148">
    <property type="entry name" value="Plant invertase/pectin methylesterase inhibitor"/>
    <property type="match status" value="1"/>
</dbReference>
<dbReference type="InterPro" id="IPR006501">
    <property type="entry name" value="Pectinesterase_inhib_dom"/>
</dbReference>
<dbReference type="InterPro" id="IPR011050">
    <property type="entry name" value="Pectin_lyase_fold/virulence"/>
</dbReference>
<dbReference type="SUPFAM" id="SSF51126">
    <property type="entry name" value="Pectin lyase-like"/>
    <property type="match status" value="1"/>
</dbReference>
<dbReference type="AlphaFoldDB" id="A0A1S2XVC8"/>
<dbReference type="Proteomes" id="UP000087171">
    <property type="component" value="Chromosome Ca3"/>
</dbReference>
<evidence type="ECO:0000259" key="9">
    <source>
        <dbReference type="SMART" id="SM00856"/>
    </source>
</evidence>
<feature type="domain" description="Pectinesterase inhibitor" evidence="9">
    <location>
        <begin position="56"/>
        <end position="205"/>
    </location>
</feature>
<dbReference type="InterPro" id="IPR000070">
    <property type="entry name" value="Pectinesterase_cat"/>
</dbReference>
<evidence type="ECO:0000256" key="2">
    <source>
        <dbReference type="ARBA" id="ARBA00005184"/>
    </source>
</evidence>
<comment type="subcellular location">
    <subcellularLocation>
        <location evidence="1">Secreted</location>
        <location evidence="1">Cell wall</location>
    </subcellularLocation>
</comment>
<evidence type="ECO:0000256" key="7">
    <source>
        <dbReference type="ARBA" id="ARBA00023085"/>
    </source>
</evidence>
<dbReference type="GeneID" id="101500830"/>
<evidence type="ECO:0000256" key="3">
    <source>
        <dbReference type="ARBA" id="ARBA00006027"/>
    </source>
</evidence>
<reference evidence="11" key="2">
    <citation type="submission" date="2025-08" db="UniProtKB">
        <authorList>
            <consortium name="RefSeq"/>
        </authorList>
    </citation>
    <scope>IDENTIFICATION</scope>
    <source>
        <tissue evidence="11">Etiolated seedlings</tissue>
    </source>
</reference>
<dbReference type="InterPro" id="IPR012334">
    <property type="entry name" value="Pectin_lyas_fold"/>
</dbReference>
<dbReference type="GO" id="GO:0004857">
    <property type="term" value="F:enzyme inhibitor activity"/>
    <property type="evidence" value="ECO:0007669"/>
    <property type="project" value="InterPro"/>
</dbReference>
<dbReference type="PANTHER" id="PTHR31707">
    <property type="entry name" value="PECTINESTERASE"/>
    <property type="match status" value="1"/>
</dbReference>
<evidence type="ECO:0000256" key="4">
    <source>
        <dbReference type="ARBA" id="ARBA00007786"/>
    </source>
</evidence>
<keyword evidence="8" id="KW-0472">Membrane</keyword>
<accession>A0A1S2XVC8</accession>
<keyword evidence="10" id="KW-1185">Reference proteome</keyword>
<gene>
    <name evidence="11" type="primary">LOC101500830</name>
</gene>
<keyword evidence="7" id="KW-0063">Aspartyl esterase</keyword>
<keyword evidence="8" id="KW-0812">Transmembrane</keyword>
<dbReference type="RefSeq" id="XP_004494513.1">
    <property type="nucleotide sequence ID" value="XM_004494456.3"/>
</dbReference>
<evidence type="ECO:0000313" key="11">
    <source>
        <dbReference type="RefSeq" id="XP_004494513.1"/>
    </source>
</evidence>
<protein>
    <submittedName>
        <fullName evidence="11">Pectinesterase-like</fullName>
    </submittedName>
</protein>
<comment type="pathway">
    <text evidence="2">Glycan metabolism; pectin degradation; 2-dehydro-3-deoxy-D-gluconate from pectin: step 1/5.</text>
</comment>
<name>A0A1S2XVC8_CICAR</name>
<dbReference type="GO" id="GO:0030599">
    <property type="term" value="F:pectinesterase activity"/>
    <property type="evidence" value="ECO:0007669"/>
    <property type="project" value="InterPro"/>
</dbReference>
<dbReference type="SMART" id="SM00856">
    <property type="entry name" value="PMEI"/>
    <property type="match status" value="1"/>
</dbReference>
<dbReference type="STRING" id="3827.A0A1S2XVC8"/>
<dbReference type="Gene3D" id="1.20.140.40">
    <property type="entry name" value="Invertase/pectin methylesterase inhibitor family protein"/>
    <property type="match status" value="1"/>
</dbReference>
<dbReference type="UniPathway" id="UPA00545">
    <property type="reaction ID" value="UER00823"/>
</dbReference>
<keyword evidence="5" id="KW-0964">Secreted</keyword>
<evidence type="ECO:0000256" key="1">
    <source>
        <dbReference type="ARBA" id="ARBA00004191"/>
    </source>
</evidence>
<keyword evidence="5" id="KW-0134">Cell wall</keyword>
<evidence type="ECO:0000313" key="10">
    <source>
        <dbReference type="Proteomes" id="UP000087171"/>
    </source>
</evidence>
<comment type="similarity">
    <text evidence="4">In the C-terminal section; belongs to the pectinesterase family.</text>
</comment>
<keyword evidence="6" id="KW-0378">Hydrolase</keyword>
<evidence type="ECO:0000256" key="6">
    <source>
        <dbReference type="ARBA" id="ARBA00022801"/>
    </source>
</evidence>
<keyword evidence="8" id="KW-1133">Transmembrane helix</keyword>
<organism evidence="10 11">
    <name type="scientific">Cicer arietinum</name>
    <name type="common">Chickpea</name>
    <name type="synonym">Garbanzo</name>
    <dbReference type="NCBI Taxonomy" id="3827"/>
    <lineage>
        <taxon>Eukaryota</taxon>
        <taxon>Viridiplantae</taxon>
        <taxon>Streptophyta</taxon>
        <taxon>Embryophyta</taxon>
        <taxon>Tracheophyta</taxon>
        <taxon>Spermatophyta</taxon>
        <taxon>Magnoliopsida</taxon>
        <taxon>eudicotyledons</taxon>
        <taxon>Gunneridae</taxon>
        <taxon>Pentapetalae</taxon>
        <taxon>rosids</taxon>
        <taxon>fabids</taxon>
        <taxon>Fabales</taxon>
        <taxon>Fabaceae</taxon>
        <taxon>Papilionoideae</taxon>
        <taxon>50 kb inversion clade</taxon>
        <taxon>NPAAA clade</taxon>
        <taxon>Hologalegina</taxon>
        <taxon>IRL clade</taxon>
        <taxon>Cicereae</taxon>
        <taxon>Cicer</taxon>
    </lineage>
</organism>
<dbReference type="InterPro" id="IPR035513">
    <property type="entry name" value="Invertase/methylesterase_inhib"/>
</dbReference>
<dbReference type="KEGG" id="cam:101500830"/>
<dbReference type="OrthoDB" id="2019149at2759"/>
<reference evidence="10" key="1">
    <citation type="journal article" date="2013" name="Nat. Biotechnol.">
        <title>Draft genome sequence of chickpea (Cicer arietinum) provides a resource for trait improvement.</title>
        <authorList>
            <person name="Varshney R.K."/>
            <person name="Song C."/>
            <person name="Saxena R.K."/>
            <person name="Azam S."/>
            <person name="Yu S."/>
            <person name="Sharpe A.G."/>
            <person name="Cannon S."/>
            <person name="Baek J."/>
            <person name="Rosen B.D."/>
            <person name="Tar'an B."/>
            <person name="Millan T."/>
            <person name="Zhang X."/>
            <person name="Ramsay L.D."/>
            <person name="Iwata A."/>
            <person name="Wang Y."/>
            <person name="Nelson W."/>
            <person name="Farmer A.D."/>
            <person name="Gaur P.M."/>
            <person name="Soderlund C."/>
            <person name="Penmetsa R.V."/>
            <person name="Xu C."/>
            <person name="Bharti A.K."/>
            <person name="He W."/>
            <person name="Winter P."/>
            <person name="Zhao S."/>
            <person name="Hane J.K."/>
            <person name="Carrasquilla-Garcia N."/>
            <person name="Condie J.A."/>
            <person name="Upadhyaya H.D."/>
            <person name="Luo M.C."/>
            <person name="Thudi M."/>
            <person name="Gowda C.L."/>
            <person name="Singh N.P."/>
            <person name="Lichtenzveig J."/>
            <person name="Gali K.K."/>
            <person name="Rubio J."/>
            <person name="Nadarajan N."/>
            <person name="Dolezel J."/>
            <person name="Bansal K.C."/>
            <person name="Xu X."/>
            <person name="Edwards D."/>
            <person name="Zhang G."/>
            <person name="Kahl G."/>
            <person name="Gil J."/>
            <person name="Singh K.B."/>
            <person name="Datta S.K."/>
            <person name="Jackson S.A."/>
            <person name="Wang J."/>
            <person name="Cook D.R."/>
        </authorList>
    </citation>
    <scope>NUCLEOTIDE SEQUENCE [LARGE SCALE GENOMIC DNA]</scope>
    <source>
        <strain evidence="10">cv. CDC Frontier</strain>
    </source>
</reference>
<dbReference type="eggNOG" id="ENOG502QQVX">
    <property type="taxonomic scope" value="Eukaryota"/>
</dbReference>
<evidence type="ECO:0000256" key="8">
    <source>
        <dbReference type="SAM" id="Phobius"/>
    </source>
</evidence>
<proteinExistence type="inferred from homology"/>
<comment type="similarity">
    <text evidence="3">In the N-terminal section; belongs to the PMEI family.</text>
</comment>
<evidence type="ECO:0000256" key="5">
    <source>
        <dbReference type="ARBA" id="ARBA00022512"/>
    </source>
</evidence>
<dbReference type="PaxDb" id="3827-XP_004494513.1"/>
<feature type="transmembrane region" description="Helical" evidence="8">
    <location>
        <begin position="23"/>
        <end position="45"/>
    </location>
</feature>
<dbReference type="Gene3D" id="2.160.20.10">
    <property type="entry name" value="Single-stranded right-handed beta-helix, Pectin lyase-like"/>
    <property type="match status" value="1"/>
</dbReference>
<sequence length="565" mass="63345">MQYRDLASTHNEMDDDSKENEELVSNIVIMGVSMLLIGLVTIAIVGNINGGSENEANLKTINSICEKTEAPESCLHVLKHVGERATVLNYVKASINATLEELSVVNIPKPYLERILTPLQVQSYKDCLELLNMGKEELEYLYMVANSSIKDEVCTINPDDVVNSLSAIISYQQTCTIELVRTNSYDLLGYSLKLPILLTKITLAIVDNFLERPNMEGRLLEGGKKWIPRAEHKFMEVEETRIVVAQDGSGNFRTITESLNECAKNKNSSCVIYVKKGKYEERVVVPKKLDQVLMYGDGPMNTIVIGINTRHITMVTTPFHSATFVVKGKGFTCKDMGFIAPTDIPGAPALSVLSDHAAFFNCKIEGGEGTLYAIAQRQFYRDCEIRGSVDIIKGDSTTLIQNSKIIITPQNTSNIVLRKNVVSVQSRLDKYERTGLVIQNCTIIASSEGEENDDNLVGSTCLGIPRSEYSRTIIMESFLGDVIRPRGWCKWSDNYGIDTATFREYNNRGPGARNDKRVHWESYRTVSIDQRNDEMMSYTAAEFIQADQWLMNSSIPYESGFFFHK</sequence>
<dbReference type="Pfam" id="PF04043">
    <property type="entry name" value="PMEI"/>
    <property type="match status" value="1"/>
</dbReference>
<dbReference type="GO" id="GO:0042545">
    <property type="term" value="P:cell wall modification"/>
    <property type="evidence" value="ECO:0007669"/>
    <property type="project" value="InterPro"/>
</dbReference>
<dbReference type="CDD" id="cd15798">
    <property type="entry name" value="PMEI-like_3"/>
    <property type="match status" value="1"/>
</dbReference>